<dbReference type="InterPro" id="IPR024775">
    <property type="entry name" value="DinB-like"/>
</dbReference>
<feature type="domain" description="DinB-like" evidence="2">
    <location>
        <begin position="15"/>
        <end position="171"/>
    </location>
</feature>
<feature type="transmembrane region" description="Helical" evidence="1">
    <location>
        <begin position="89"/>
        <end position="106"/>
    </location>
</feature>
<dbReference type="InterPro" id="IPR034660">
    <property type="entry name" value="DinB/YfiT-like"/>
</dbReference>
<organism evidence="3 4">
    <name type="scientific">Mycolicibacterium aromaticivorans JS19b1 = JCM 16368</name>
    <dbReference type="NCBI Taxonomy" id="1440774"/>
    <lineage>
        <taxon>Bacteria</taxon>
        <taxon>Bacillati</taxon>
        <taxon>Actinomycetota</taxon>
        <taxon>Actinomycetes</taxon>
        <taxon>Mycobacteriales</taxon>
        <taxon>Mycobacteriaceae</taxon>
        <taxon>Mycolicibacterium</taxon>
    </lineage>
</organism>
<dbReference type="Proteomes" id="UP000022835">
    <property type="component" value="Unassembled WGS sequence"/>
</dbReference>
<dbReference type="Gene3D" id="1.20.120.450">
    <property type="entry name" value="dinb family like domain"/>
    <property type="match status" value="1"/>
</dbReference>
<evidence type="ECO:0000259" key="2">
    <source>
        <dbReference type="Pfam" id="PF12867"/>
    </source>
</evidence>
<reference evidence="3" key="1">
    <citation type="submission" date="2014-05" db="EMBL/GenBank/DDBJ databases">
        <title>Genome sequence of Mycobacterium aromaticivorans strain JS19b1T (= DSM 45407T).</title>
        <authorList>
            <person name="Kwak Y."/>
            <person name="Park G.-S."/>
            <person name="Li Q.X."/>
            <person name="Lee S.-E."/>
            <person name="Shin J.-H."/>
        </authorList>
    </citation>
    <scope>NUCLEOTIDE SEQUENCE [LARGE SCALE GENOMIC DNA]</scope>
    <source>
        <strain evidence="3">JS19b1</strain>
    </source>
</reference>
<feature type="transmembrane region" description="Helical" evidence="1">
    <location>
        <begin position="47"/>
        <end position="69"/>
    </location>
</feature>
<dbReference type="AlphaFoldDB" id="A0A064CDY0"/>
<keyword evidence="1" id="KW-0472">Membrane</keyword>
<keyword evidence="4" id="KW-1185">Reference proteome</keyword>
<dbReference type="eggNOG" id="ENOG5032QZN">
    <property type="taxonomic scope" value="Bacteria"/>
</dbReference>
<evidence type="ECO:0000313" key="4">
    <source>
        <dbReference type="Proteomes" id="UP000022835"/>
    </source>
</evidence>
<dbReference type="STRING" id="1440774.Y900_030345"/>
<comment type="caution">
    <text evidence="3">The sequence shown here is derived from an EMBL/GenBank/DDBJ whole genome shotgun (WGS) entry which is preliminary data.</text>
</comment>
<evidence type="ECO:0000313" key="3">
    <source>
        <dbReference type="EMBL" id="KDE96933.1"/>
    </source>
</evidence>
<gene>
    <name evidence="3" type="ORF">Y900_030345</name>
</gene>
<dbReference type="OrthoDB" id="4196751at2"/>
<dbReference type="GO" id="GO:0016853">
    <property type="term" value="F:isomerase activity"/>
    <property type="evidence" value="ECO:0007669"/>
    <property type="project" value="UniProtKB-KW"/>
</dbReference>
<protein>
    <submittedName>
        <fullName evidence="3">Maleylpyruvate isomerase</fullName>
    </submittedName>
</protein>
<evidence type="ECO:0000256" key="1">
    <source>
        <dbReference type="SAM" id="Phobius"/>
    </source>
</evidence>
<keyword evidence="1" id="KW-1133">Transmembrane helix</keyword>
<dbReference type="SUPFAM" id="SSF109854">
    <property type="entry name" value="DinB/YfiT-like putative metalloenzymes"/>
    <property type="match status" value="1"/>
</dbReference>
<dbReference type="EMBL" id="JALN02000003">
    <property type="protein sequence ID" value="KDE96933.1"/>
    <property type="molecule type" value="Genomic_DNA"/>
</dbReference>
<accession>A0A064CDY0</accession>
<name>A0A064CDY0_9MYCO</name>
<dbReference type="Pfam" id="PF12867">
    <property type="entry name" value="DinB_2"/>
    <property type="match status" value="1"/>
</dbReference>
<keyword evidence="3" id="KW-0413">Isomerase</keyword>
<keyword evidence="1" id="KW-0812">Transmembrane</keyword>
<dbReference type="RefSeq" id="WP_036349409.1">
    <property type="nucleotide sequence ID" value="NZ_JALN02000003.1"/>
</dbReference>
<sequence length="176" mass="20411">MAESLTDRAALAADLERARSDFRHLLAVADDDWNRPTQGTRWTNEQLLFHMVFGYMVVRRLLFLVRLFGRLPDRVSRGFARMLDAATRPFHAINYYGSCTAALVYNRSRMGKKMDREIGKLRRSLASADDGAFGRGMHYPPGWDPYFRGYMTLADVYGYPGQHYDHHRKQLTLSRM</sequence>
<proteinExistence type="predicted"/>